<dbReference type="RefSeq" id="WP_082306632.1">
    <property type="nucleotide sequence ID" value="NZ_DF970235.1"/>
</dbReference>
<dbReference type="AlphaFoldDB" id="A0A0K8QPJ5"/>
<organism evidence="2">
    <name type="scientific">Mizugakiibacter sediminis</name>
    <dbReference type="NCBI Taxonomy" id="1475481"/>
    <lineage>
        <taxon>Bacteria</taxon>
        <taxon>Pseudomonadati</taxon>
        <taxon>Pseudomonadota</taxon>
        <taxon>Gammaproteobacteria</taxon>
        <taxon>Lysobacterales</taxon>
        <taxon>Rhodanobacteraceae</taxon>
        <taxon>Mizugakiibacter</taxon>
    </lineage>
</organism>
<dbReference type="Gene3D" id="3.30.40.190">
    <property type="match status" value="1"/>
</dbReference>
<reference evidence="2" key="2">
    <citation type="submission" date="2015-08" db="EMBL/GenBank/DDBJ databases">
        <title>Complete DNA Sequence of Pseudomonas syringae pv. actinidiae, the Causal Agent of Kiwifruit Canker Disease.</title>
        <authorList>
            <person name="Rikkerink E.H.A."/>
            <person name="Fineran P.C."/>
        </authorList>
    </citation>
    <scope>NUCLEOTIDE SEQUENCE</scope>
    <source>
        <strain evidence="2">SkMP5</strain>
    </source>
</reference>
<evidence type="ECO:0008006" key="4">
    <source>
        <dbReference type="Google" id="ProtNLM"/>
    </source>
</evidence>
<evidence type="ECO:0000313" key="3">
    <source>
        <dbReference type="Proteomes" id="UP000253740"/>
    </source>
</evidence>
<evidence type="ECO:0000313" key="1">
    <source>
        <dbReference type="EMBL" id="GAN43841.1"/>
    </source>
</evidence>
<keyword evidence="3" id="KW-1185">Reference proteome</keyword>
<dbReference type="Pfam" id="PF16786">
    <property type="entry name" value="RecA_dep_nuc"/>
    <property type="match status" value="1"/>
</dbReference>
<proteinExistence type="predicted"/>
<dbReference type="HOGENOM" id="CLU_139169_0_0_6"/>
<reference evidence="1" key="1">
    <citation type="submission" date="2015-03" db="EMBL/GenBank/DDBJ databases">
        <title>Draft genome sequence of Mizugakiibacter sediminis skMP5.</title>
        <authorList>
            <person name="Watanabe T."/>
            <person name="Kojima H."/>
            <person name="Fukui M."/>
        </authorList>
    </citation>
    <scope>NUCLEOTIDE SEQUENCE</scope>
    <source>
        <strain evidence="1">SkMP5</strain>
    </source>
</reference>
<evidence type="ECO:0000313" key="2">
    <source>
        <dbReference type="EMBL" id="GAP66814.1"/>
    </source>
</evidence>
<gene>
    <name evidence="1" type="ORF">MBSD_0354</name>
    <name evidence="2" type="ORF">MBSD_n2129</name>
</gene>
<dbReference type="STRING" id="1475481.GCA_000953855_02177"/>
<name>A0A0K8QPJ5_9GAMM</name>
<dbReference type="Proteomes" id="UP000253740">
    <property type="component" value="Unassembled WGS sequence"/>
</dbReference>
<dbReference type="OrthoDB" id="5999161at2"/>
<dbReference type="InterPro" id="IPR031875">
    <property type="entry name" value="RecA_dep_nuc"/>
</dbReference>
<sequence>MKIGRSTGKPTKAQEARWDAIREKGCIACRTRGWVVTPEIHHLTTGGKHGQKRLGHDYTIGLCAWHHRGVMPAGHTERLMERSYGPSYALSPRAFRETFGNDDALLAFQNALIVMRMSA</sequence>
<protein>
    <recommendedName>
        <fullName evidence="4">Recombination enhancement, RecA-dependent nuclease</fullName>
    </recommendedName>
</protein>
<accession>A0A0K8QPJ5</accession>
<dbReference type="EMBL" id="DF970235">
    <property type="protein sequence ID" value="GAP66814.1"/>
    <property type="molecule type" value="Genomic_DNA"/>
</dbReference>
<dbReference type="EMBL" id="DF952378">
    <property type="protein sequence ID" value="GAN43841.1"/>
    <property type="molecule type" value="Genomic_DNA"/>
</dbReference>